<keyword evidence="5" id="KW-0472">Membrane</keyword>
<keyword evidence="5" id="KW-0812">Transmembrane</keyword>
<accession>A0A5N4ATS9</accession>
<evidence type="ECO:0000259" key="6">
    <source>
        <dbReference type="PROSITE" id="PS50240"/>
    </source>
</evidence>
<dbReference type="CDD" id="cd00112">
    <property type="entry name" value="LDLa"/>
    <property type="match status" value="8"/>
</dbReference>
<dbReference type="SUPFAM" id="SSF57424">
    <property type="entry name" value="LDL receptor-like module"/>
    <property type="match status" value="7"/>
</dbReference>
<dbReference type="SMART" id="SM00020">
    <property type="entry name" value="Tryp_SPc"/>
    <property type="match status" value="1"/>
</dbReference>
<comment type="caution">
    <text evidence="7">The sequence shown here is derived from an EMBL/GenBank/DDBJ whole genome shotgun (WGS) entry which is preliminary data.</text>
</comment>
<evidence type="ECO:0000313" key="8">
    <source>
        <dbReference type="Proteomes" id="UP000327044"/>
    </source>
</evidence>
<dbReference type="PRINTS" id="PR00261">
    <property type="entry name" value="LDLRECEPTOR"/>
</dbReference>
<feature type="disulfide bond" evidence="2">
    <location>
        <begin position="1245"/>
        <end position="1260"/>
    </location>
</feature>
<sequence length="1864" mass="208177">MTKVKNVSITRAFSESDIHNEEYFKEPDGMIDIVLKDVPVNGIENGTSKDSKKYAGRSIAAQLCIILCVVLGAMVCSIIILVVVNNSGLKTRVPLEISTISNIDSLASSSASVANLRFKEAVANGTVNTTTETDTNILDYKIVNDTFNLNNLTILHIWNAKRQKRESVGKKYVDSNVTNRSDITTSKTIAESLKTPQNKQNICPTFGLKIYQSPIMPHIFDSHPITQGVSSIQNNPQPLLPYYFHPRDRFQSMLQHYDQPSVTSRPIMCTPARQIPESILGTVKDKEEAPPLDKRNNTRSANQCPYGEISCEDDSKCIKVRQTCDGEVNCSDGSDEEFCPCKRRLLKSRICDGYLDCPNGEDEMHCFGCESGTFSCDDWSPRERFSTCIPIEQRCDGIVQCATEKDELDCSIIVDHLGTKDFMVTKSVGFLYRNFKGGWYPTCRNPEIWANDACQSEMGLSAVAPLTHLVPLEVDYGGFYVSATHSGTIELVDTCERNAAIYVECPPPICGMRVQEINPFRREEVDTSAERILGEPYYARVSESHQNESDPLLGSGRVVGGLPSQPKAWPWIVSVYRNGMFHCGGALINEIWIVTAAHCVDKYSRYYYEIQAGVLRRYSYSPMVQNRVVDHIISHEFYDRHKLKNDIALMKISKPLEFNRYVRPICLPSEITAGKNYLWGPEPGTLCTAVGWGATVEHGTDPDHLREVKVPVHKKCKHREDEEGHEICAGLREGGKDACQGDSGGPFMCRNPNLPNQWYLAGIVSHGEGCARPDEPGVYTRVSLFVGWISEHIGAEVFSVRRPLRHCPGYACEASKRCIGNKRRCDKAVDCLEADDEMHCGRNTFPEIFKNAMRHMFLRTGEENLSIAPNFTTNASESHGTKKITKRSSDTADGSIIEFAKNILTPGNDPDTSTISQDKSVSEDTHLAQIAIPPQLGGLTEPNFLPDHQTSSNLITQSSITEPISSFENTSNNFTINPVATTQLNEQKTAHSQLHELTAPATTSSHDASGESISTETGWNLHPTTVSTTQLNENLFNVTHLAKTETAFQSTGETTATSFLPEAKAIPATINSENTEQWSSTEVIPNYEIITSELSLDITVNASESTTVTIVNRLPIGTERDQATQAIEISTPIPNISVSNSTTSMNPTPARPTWKIPTVLEFHCKLIKQTIDITKLCDRHADCEDATDEQNCRCADYLRHTFPSTLCDGITHCLDKSDEEDCHNCDENQYHCRKSRTCISITKRCDNNPDCPLEDDEIDCLALTNGKTISLDEDFRPLINRNGVVSINRKGVWRVLCTDQTTQKASIAADSCFYLGFSDYDNYMSSNINDVALSVQHNNMPVLPQAMSNHKIEKCMGIFVKCSNNIDIQHHPHYLPFNSSKILETPWNAEIYMEGTYKCSGTLIETEWVITSSSCLDTQFRLHNHYITVLVGGTGHLPVISPYEQVRQVADVLQVENSTIVLLRLNKPVKITRYVRPISLDVKKHTVSETRICLAQRANSPDNSNIIYLKPLLDCAYGLRCFRKGQSFLNCHGKRKRLFWSGSIVCRSIHGWYPAAVYYAPLGGCDFPDRISVDSVQYWKSTILRLMKQAHFHIIPPICKQIRCGLGQCVPEKSVCDGVQNCLDGADEDPKICSKFLNYCSRNSSCQCSKSELKCRNGKCVPKVAFCDKKDDCGDQSDEPAICNCRAYLTLANPLKVCDGVRNCLDRSDEDPEDCKCTHSNFACGRSGKCVSHDVVCDGFRDCPSGEDEMHCIALISSQISSLTEVQERTSGVWHPVCFSRTVTTLQLEEICKQIGYTGRSAKRLIPGENVVRHGVRAITHNFENIWIRPNEKNKFLLAFRYGNEPYVTLKADVKCYRLFLQCL</sequence>
<keyword evidence="3" id="KW-0378">Hydrolase</keyword>
<dbReference type="Gene3D" id="2.40.10.10">
    <property type="entry name" value="Trypsin-like serine proteases"/>
    <property type="match status" value="2"/>
</dbReference>
<keyword evidence="5" id="KW-1133">Transmembrane helix</keyword>
<dbReference type="PROSITE" id="PS00135">
    <property type="entry name" value="TRYPSIN_SER"/>
    <property type="match status" value="1"/>
</dbReference>
<dbReference type="SMART" id="SM00192">
    <property type="entry name" value="LDLa"/>
    <property type="match status" value="8"/>
</dbReference>
<dbReference type="Gene3D" id="4.10.400.10">
    <property type="entry name" value="Low-density Lipoprotein Receptor"/>
    <property type="match status" value="6"/>
</dbReference>
<dbReference type="Pfam" id="PF00057">
    <property type="entry name" value="Ldl_recept_a"/>
    <property type="match status" value="3"/>
</dbReference>
<dbReference type="OrthoDB" id="10016557at2759"/>
<dbReference type="GO" id="GO:0004252">
    <property type="term" value="F:serine-type endopeptidase activity"/>
    <property type="evidence" value="ECO:0007669"/>
    <property type="project" value="InterPro"/>
</dbReference>
<dbReference type="PROSITE" id="PS00134">
    <property type="entry name" value="TRYPSIN_HIS"/>
    <property type="match status" value="1"/>
</dbReference>
<feature type="transmembrane region" description="Helical" evidence="5">
    <location>
        <begin position="59"/>
        <end position="84"/>
    </location>
</feature>
<dbReference type="InterPro" id="IPR001254">
    <property type="entry name" value="Trypsin_dom"/>
</dbReference>
<dbReference type="InterPro" id="IPR043504">
    <property type="entry name" value="Peptidase_S1_PA_chymotrypsin"/>
</dbReference>
<keyword evidence="8" id="KW-1185">Reference proteome</keyword>
<dbReference type="Gene3D" id="2.40.128.620">
    <property type="match status" value="1"/>
</dbReference>
<feature type="region of interest" description="Disordered" evidence="4">
    <location>
        <begin position="999"/>
        <end position="1020"/>
    </location>
</feature>
<dbReference type="Pfam" id="PF00089">
    <property type="entry name" value="Trypsin"/>
    <property type="match status" value="1"/>
</dbReference>
<keyword evidence="3" id="KW-0645">Protease</keyword>
<evidence type="ECO:0000313" key="7">
    <source>
        <dbReference type="EMBL" id="KAB0800716.1"/>
    </source>
</evidence>
<feature type="disulfide bond" evidence="2">
    <location>
        <begin position="1737"/>
        <end position="1752"/>
    </location>
</feature>
<feature type="disulfide bond" evidence="2">
    <location>
        <begin position="825"/>
        <end position="840"/>
    </location>
</feature>
<evidence type="ECO:0000256" key="1">
    <source>
        <dbReference type="ARBA" id="ARBA00023157"/>
    </source>
</evidence>
<dbReference type="InParanoid" id="A0A5N4ATS9"/>
<organism evidence="7 8">
    <name type="scientific">Photinus pyralis</name>
    <name type="common">Common eastern firefly</name>
    <name type="synonym">Lampyris pyralis</name>
    <dbReference type="NCBI Taxonomy" id="7054"/>
    <lineage>
        <taxon>Eukaryota</taxon>
        <taxon>Metazoa</taxon>
        <taxon>Ecdysozoa</taxon>
        <taxon>Arthropoda</taxon>
        <taxon>Hexapoda</taxon>
        <taxon>Insecta</taxon>
        <taxon>Pterygota</taxon>
        <taxon>Neoptera</taxon>
        <taxon>Endopterygota</taxon>
        <taxon>Coleoptera</taxon>
        <taxon>Polyphaga</taxon>
        <taxon>Elateriformia</taxon>
        <taxon>Elateroidea</taxon>
        <taxon>Lampyridae</taxon>
        <taxon>Lampyrinae</taxon>
        <taxon>Photinus</taxon>
    </lineage>
</organism>
<feature type="disulfide bond" evidence="2">
    <location>
        <begin position="1648"/>
        <end position="1660"/>
    </location>
</feature>
<proteinExistence type="predicted"/>
<dbReference type="PROSITE" id="PS50068">
    <property type="entry name" value="LDLRA_2"/>
    <property type="match status" value="8"/>
</dbReference>
<dbReference type="InterPro" id="IPR018114">
    <property type="entry name" value="TRYPSIN_HIS"/>
</dbReference>
<protein>
    <recommendedName>
        <fullName evidence="6">Peptidase S1 domain-containing protein</fullName>
    </recommendedName>
</protein>
<keyword evidence="1 2" id="KW-1015">Disulfide bond</keyword>
<dbReference type="InterPro" id="IPR015420">
    <property type="entry name" value="Peptidase_S1A_nudel"/>
</dbReference>
<dbReference type="Pfam" id="PF09342">
    <property type="entry name" value="DUF1986"/>
    <property type="match status" value="1"/>
</dbReference>
<feature type="domain" description="Peptidase S1" evidence="6">
    <location>
        <begin position="1386"/>
        <end position="1603"/>
    </location>
</feature>
<dbReference type="GO" id="GO:0006508">
    <property type="term" value="P:proteolysis"/>
    <property type="evidence" value="ECO:0007669"/>
    <property type="project" value="UniProtKB-KW"/>
</dbReference>
<feature type="disulfide bond" evidence="2">
    <location>
        <begin position="1604"/>
        <end position="1622"/>
    </location>
</feature>
<feature type="disulfide bond" evidence="2">
    <location>
        <begin position="324"/>
        <end position="339"/>
    </location>
</feature>
<evidence type="ECO:0000256" key="5">
    <source>
        <dbReference type="SAM" id="Phobius"/>
    </source>
</evidence>
<dbReference type="CDD" id="cd00190">
    <property type="entry name" value="Tryp_SPc"/>
    <property type="match status" value="1"/>
</dbReference>
<dbReference type="PANTHER" id="PTHR24252:SF18">
    <property type="entry name" value="OVOCHYMASE 1"/>
    <property type="match status" value="1"/>
</dbReference>
<dbReference type="SUPFAM" id="SSF50494">
    <property type="entry name" value="Trypsin-like serine proteases"/>
    <property type="match status" value="2"/>
</dbReference>
<dbReference type="InterPro" id="IPR009003">
    <property type="entry name" value="Peptidase_S1_PA"/>
</dbReference>
<keyword evidence="3" id="KW-0720">Serine protease</keyword>
<name>A0A5N4ATS9_PHOPY</name>
<feature type="domain" description="Peptidase S1" evidence="6">
    <location>
        <begin position="558"/>
        <end position="794"/>
    </location>
</feature>
<feature type="disulfide bond" evidence="2">
    <location>
        <begin position="1655"/>
        <end position="1673"/>
    </location>
</feature>
<dbReference type="PANTHER" id="PTHR24252">
    <property type="entry name" value="ACROSIN-RELATED"/>
    <property type="match status" value="1"/>
</dbReference>
<dbReference type="InterPro" id="IPR002172">
    <property type="entry name" value="LDrepeatLR_classA_rpt"/>
</dbReference>
<evidence type="ECO:0000256" key="2">
    <source>
        <dbReference type="PROSITE-ProRule" id="PRU00124"/>
    </source>
</evidence>
<evidence type="ECO:0000256" key="3">
    <source>
        <dbReference type="RuleBase" id="RU363034"/>
    </source>
</evidence>
<dbReference type="InterPro" id="IPR036055">
    <property type="entry name" value="LDL_receptor-like_sf"/>
</dbReference>
<dbReference type="EMBL" id="VVIM01000004">
    <property type="protein sequence ID" value="KAB0800716.1"/>
    <property type="molecule type" value="Genomic_DNA"/>
</dbReference>
<dbReference type="InterPro" id="IPR033116">
    <property type="entry name" value="TRYPSIN_SER"/>
</dbReference>
<comment type="caution">
    <text evidence="2">Lacks conserved residue(s) required for the propagation of feature annotation.</text>
</comment>
<dbReference type="PROSITE" id="PS01209">
    <property type="entry name" value="LDLRA_1"/>
    <property type="match status" value="2"/>
</dbReference>
<gene>
    <name evidence="7" type="ORF">PPYR_06455</name>
</gene>
<dbReference type="PROSITE" id="PS50240">
    <property type="entry name" value="TRYPSIN_DOM"/>
    <property type="match status" value="2"/>
</dbReference>
<dbReference type="FunFam" id="2.40.10.10:FF:000111">
    <property type="entry name" value="Blast:Serine protease nudel"/>
    <property type="match status" value="1"/>
</dbReference>
<feature type="compositionally biased region" description="Polar residues" evidence="4">
    <location>
        <begin position="1000"/>
        <end position="1020"/>
    </location>
</feature>
<dbReference type="FunCoup" id="A0A5N4ATS9">
    <property type="interactions" value="16"/>
</dbReference>
<feature type="disulfide bond" evidence="2">
    <location>
        <begin position="395"/>
        <end position="410"/>
    </location>
</feature>
<dbReference type="Proteomes" id="UP000327044">
    <property type="component" value="Unassembled WGS sequence"/>
</dbReference>
<evidence type="ECO:0000256" key="4">
    <source>
        <dbReference type="SAM" id="MobiDB-lite"/>
    </source>
</evidence>
<feature type="disulfide bond" evidence="2">
    <location>
        <begin position="1177"/>
        <end position="1192"/>
    </location>
</feature>
<reference evidence="7 8" key="1">
    <citation type="journal article" date="2018" name="Elife">
        <title>Firefly genomes illuminate parallel origins of bioluminescence in beetles.</title>
        <authorList>
            <person name="Fallon T.R."/>
            <person name="Lower S.E."/>
            <person name="Chang C.H."/>
            <person name="Bessho-Uehara M."/>
            <person name="Martin G.J."/>
            <person name="Bewick A.J."/>
            <person name="Behringer M."/>
            <person name="Debat H.J."/>
            <person name="Wong I."/>
            <person name="Day J.C."/>
            <person name="Suvorov A."/>
            <person name="Silva C.J."/>
            <person name="Stanger-Hall K.F."/>
            <person name="Hall D.W."/>
            <person name="Schmitz R.J."/>
            <person name="Nelson D.R."/>
            <person name="Lewis S.M."/>
            <person name="Shigenobu S."/>
            <person name="Bybee S.M."/>
            <person name="Larracuente A.M."/>
            <person name="Oba Y."/>
            <person name="Weng J.K."/>
        </authorList>
    </citation>
    <scope>NUCLEOTIDE SEQUENCE [LARGE SCALE GENOMIC DNA]</scope>
    <source>
        <strain evidence="7">1611_PpyrPB1</strain>
        <tissue evidence="7">Whole body</tissue>
    </source>
</reference>
<dbReference type="InterPro" id="IPR023415">
    <property type="entry name" value="LDLR_class-A_CS"/>
</dbReference>